<proteinExistence type="predicted"/>
<dbReference type="EMBL" id="MT142708">
    <property type="protein sequence ID" value="QJA87460.1"/>
    <property type="molecule type" value="Genomic_DNA"/>
</dbReference>
<sequence>MDRSDIARGVDNSEAMRYRKIGERLRGGSDPVRGLIGAINDAVVKARKKKLTQEQIIEYVRKHGRYPE</sequence>
<accession>A0A6M3KZP7</accession>
<name>A0A6M3KZP7_9ZZZZ</name>
<dbReference type="AlphaFoldDB" id="A0A6M3KZP7"/>
<organism evidence="1">
    <name type="scientific">viral metagenome</name>
    <dbReference type="NCBI Taxonomy" id="1070528"/>
    <lineage>
        <taxon>unclassified sequences</taxon>
        <taxon>metagenomes</taxon>
        <taxon>organismal metagenomes</taxon>
    </lineage>
</organism>
<protein>
    <submittedName>
        <fullName evidence="1">Uncharacterized protein</fullName>
    </submittedName>
</protein>
<reference evidence="1" key="1">
    <citation type="submission" date="2020-03" db="EMBL/GenBank/DDBJ databases">
        <title>The deep terrestrial virosphere.</title>
        <authorList>
            <person name="Holmfeldt K."/>
            <person name="Nilsson E."/>
            <person name="Simone D."/>
            <person name="Lopez-Fernandez M."/>
            <person name="Wu X."/>
            <person name="de Brujin I."/>
            <person name="Lundin D."/>
            <person name="Andersson A."/>
            <person name="Bertilsson S."/>
            <person name="Dopson M."/>
        </authorList>
    </citation>
    <scope>NUCLEOTIDE SEQUENCE</scope>
    <source>
        <strain evidence="1">MM415B02990</strain>
    </source>
</reference>
<gene>
    <name evidence="1" type="ORF">MM415B02990_0003</name>
</gene>
<evidence type="ECO:0000313" key="1">
    <source>
        <dbReference type="EMBL" id="QJA87460.1"/>
    </source>
</evidence>